<dbReference type="Pfam" id="PF02931">
    <property type="entry name" value="Neur_chan_LBD"/>
    <property type="match status" value="1"/>
</dbReference>
<comment type="caution">
    <text evidence="8">The sequence shown here is derived from an EMBL/GenBank/DDBJ whole genome shotgun (WGS) entry which is preliminary data.</text>
</comment>
<protein>
    <recommendedName>
        <fullName evidence="7">Neurotransmitter-gated ion-channel ligand-binding domain-containing protein</fullName>
    </recommendedName>
</protein>
<reference evidence="8" key="1">
    <citation type="submission" date="2020-10" db="EMBL/GenBank/DDBJ databases">
        <authorList>
            <person name="Kikuchi T."/>
        </authorList>
    </citation>
    <scope>NUCLEOTIDE SEQUENCE</scope>
    <source>
        <strain evidence="8">NKZ352</strain>
    </source>
</reference>
<evidence type="ECO:0000256" key="5">
    <source>
        <dbReference type="SAM" id="MobiDB-lite"/>
    </source>
</evidence>
<accession>A0A8S1GWT6</accession>
<evidence type="ECO:0000256" key="1">
    <source>
        <dbReference type="ARBA" id="ARBA00004141"/>
    </source>
</evidence>
<evidence type="ECO:0000256" key="4">
    <source>
        <dbReference type="ARBA" id="ARBA00023136"/>
    </source>
</evidence>
<dbReference type="InterPro" id="IPR036719">
    <property type="entry name" value="Neuro-gated_channel_TM_sf"/>
</dbReference>
<dbReference type="InterPro" id="IPR006202">
    <property type="entry name" value="Neur_chan_lig-bd"/>
</dbReference>
<dbReference type="SUPFAM" id="SSF90112">
    <property type="entry name" value="Neurotransmitter-gated ion-channel transmembrane pore"/>
    <property type="match status" value="1"/>
</dbReference>
<dbReference type="InterPro" id="IPR006201">
    <property type="entry name" value="Neur_channel"/>
</dbReference>
<evidence type="ECO:0000256" key="3">
    <source>
        <dbReference type="ARBA" id="ARBA00022989"/>
    </source>
</evidence>
<feature type="domain" description="Neurotransmitter-gated ion-channel ligand-binding" evidence="7">
    <location>
        <begin position="303"/>
        <end position="351"/>
    </location>
</feature>
<dbReference type="GO" id="GO:0005230">
    <property type="term" value="F:extracellular ligand-gated monoatomic ion channel activity"/>
    <property type="evidence" value="ECO:0007669"/>
    <property type="project" value="InterPro"/>
</dbReference>
<dbReference type="SUPFAM" id="SSF63712">
    <property type="entry name" value="Nicotinic receptor ligand binding domain-like"/>
    <property type="match status" value="1"/>
</dbReference>
<evidence type="ECO:0000256" key="6">
    <source>
        <dbReference type="SAM" id="Phobius"/>
    </source>
</evidence>
<feature type="transmembrane region" description="Helical" evidence="6">
    <location>
        <begin position="486"/>
        <end position="507"/>
    </location>
</feature>
<dbReference type="PANTHER" id="PTHR18945">
    <property type="entry name" value="NEUROTRANSMITTER GATED ION CHANNEL"/>
    <property type="match status" value="1"/>
</dbReference>
<dbReference type="Proteomes" id="UP000835052">
    <property type="component" value="Unassembled WGS sequence"/>
</dbReference>
<comment type="subcellular location">
    <subcellularLocation>
        <location evidence="1">Membrane</location>
        <topology evidence="1">Multi-pass membrane protein</topology>
    </subcellularLocation>
</comment>
<keyword evidence="4 6" id="KW-0472">Membrane</keyword>
<dbReference type="GO" id="GO:0016020">
    <property type="term" value="C:membrane"/>
    <property type="evidence" value="ECO:0007669"/>
    <property type="project" value="UniProtKB-SubCell"/>
</dbReference>
<feature type="transmembrane region" description="Helical" evidence="6">
    <location>
        <begin position="453"/>
        <end position="474"/>
    </location>
</feature>
<dbReference type="InterPro" id="IPR036734">
    <property type="entry name" value="Neur_chan_lig-bd_sf"/>
</dbReference>
<dbReference type="InterPro" id="IPR038050">
    <property type="entry name" value="Neuro_actylchol_rec"/>
</dbReference>
<keyword evidence="9" id="KW-1185">Reference proteome</keyword>
<evidence type="ECO:0000259" key="7">
    <source>
        <dbReference type="Pfam" id="PF02931"/>
    </source>
</evidence>
<sequence length="583" mass="66159">MVSIRKNSESSQSMDSDLSAIDELSIQSSVFLLRTPEGLRARVGKFLKKIKSIFDKNTEPETRINAKLLADRMASAAYTESLLPHVAISYSPLEANVNEPVKLWSLADSQPPRKPTHRVCIEPNSILRRLNGRIVVVEKSPEELLATPAPVPYCGSPVNREELRVTPTDGYYFTLAGYNPYGSPWGYEKLSPAGHRRVAKALIRERAEFENKNVFSAHDFNEKYRQLMHEAINESDDGISENVDVAIKQKPVAHELDNVEEDLVPSTHATDSYPRETSGASEESAYSDDEPSVVIYRLVQNAPRQVITLISGFQQMWYDERLQWNSTFFDGIDHIFVQRSKVWVPDICPLDSVEMYDTRPEFKQTSGVRHFPYDVQMCTLKLVTYTFDQTEAHVVGTVFDDLSLKDATRYDYIIQRNALYYIALIIVPSFVQTLLCVAGIFSSVIQDVDVDKFAMGLTAITSTSVMISIVADSIPKTKATPMLTNYVTFNLTIIAAANIAVIIQPRIRQLLRWIRRSWNRKSQCSDKWVQFFLNSILLFFFEGLVIYNFTSMLIDGAASGQKRIEELMRSLPPPEQLPEFFSK</sequence>
<feature type="transmembrane region" description="Helical" evidence="6">
    <location>
        <begin position="528"/>
        <end position="549"/>
    </location>
</feature>
<dbReference type="GO" id="GO:0004888">
    <property type="term" value="F:transmembrane signaling receptor activity"/>
    <property type="evidence" value="ECO:0007669"/>
    <property type="project" value="InterPro"/>
</dbReference>
<evidence type="ECO:0000313" key="8">
    <source>
        <dbReference type="EMBL" id="CAD6187474.1"/>
    </source>
</evidence>
<proteinExistence type="predicted"/>
<dbReference type="OrthoDB" id="5866477at2759"/>
<dbReference type="EMBL" id="CAJGYM010000006">
    <property type="protein sequence ID" value="CAD6187474.1"/>
    <property type="molecule type" value="Genomic_DNA"/>
</dbReference>
<feature type="region of interest" description="Disordered" evidence="5">
    <location>
        <begin position="263"/>
        <end position="286"/>
    </location>
</feature>
<feature type="transmembrane region" description="Helical" evidence="6">
    <location>
        <begin position="418"/>
        <end position="441"/>
    </location>
</feature>
<evidence type="ECO:0000313" key="9">
    <source>
        <dbReference type="Proteomes" id="UP000835052"/>
    </source>
</evidence>
<gene>
    <name evidence="8" type="ORF">CAUJ_LOCUS3393</name>
</gene>
<name>A0A8S1GWT6_9PELO</name>
<dbReference type="AlphaFoldDB" id="A0A8S1GWT6"/>
<dbReference type="Gene3D" id="1.20.58.390">
    <property type="entry name" value="Neurotransmitter-gated ion-channel transmembrane domain"/>
    <property type="match status" value="1"/>
</dbReference>
<evidence type="ECO:0000256" key="2">
    <source>
        <dbReference type="ARBA" id="ARBA00022692"/>
    </source>
</evidence>
<dbReference type="Gene3D" id="2.70.170.10">
    <property type="entry name" value="Neurotransmitter-gated ion-channel ligand-binding domain"/>
    <property type="match status" value="1"/>
</dbReference>
<keyword evidence="3 6" id="KW-1133">Transmembrane helix</keyword>
<keyword evidence="2 6" id="KW-0812">Transmembrane</keyword>
<organism evidence="8 9">
    <name type="scientific">Caenorhabditis auriculariae</name>
    <dbReference type="NCBI Taxonomy" id="2777116"/>
    <lineage>
        <taxon>Eukaryota</taxon>
        <taxon>Metazoa</taxon>
        <taxon>Ecdysozoa</taxon>
        <taxon>Nematoda</taxon>
        <taxon>Chromadorea</taxon>
        <taxon>Rhabditida</taxon>
        <taxon>Rhabditina</taxon>
        <taxon>Rhabditomorpha</taxon>
        <taxon>Rhabditoidea</taxon>
        <taxon>Rhabditidae</taxon>
        <taxon>Peloderinae</taxon>
        <taxon>Caenorhabditis</taxon>
    </lineage>
</organism>